<keyword evidence="3" id="KW-1185">Reference proteome</keyword>
<feature type="chain" id="PRO_5032578314" evidence="1">
    <location>
        <begin position="28"/>
        <end position="197"/>
    </location>
</feature>
<keyword evidence="1" id="KW-0732">Signal</keyword>
<evidence type="ECO:0000256" key="1">
    <source>
        <dbReference type="SAM" id="SignalP"/>
    </source>
</evidence>
<accession>A0A840IAH4</accession>
<dbReference type="AlphaFoldDB" id="A0A840IAH4"/>
<gene>
    <name evidence="2" type="ORF">BDZ31_001195</name>
</gene>
<protein>
    <submittedName>
        <fullName evidence="2">Uncharacterized protein</fullName>
    </submittedName>
</protein>
<dbReference type="RefSeq" id="WP_183339937.1">
    <property type="nucleotide sequence ID" value="NZ_JACHNU010000001.1"/>
</dbReference>
<reference evidence="2 3" key="1">
    <citation type="submission" date="2020-08" db="EMBL/GenBank/DDBJ databases">
        <title>Genomic Encyclopedia of Archaeal and Bacterial Type Strains, Phase II (KMG-II): from individual species to whole genera.</title>
        <authorList>
            <person name="Goeker M."/>
        </authorList>
    </citation>
    <scope>NUCLEOTIDE SEQUENCE [LARGE SCALE GENOMIC DNA]</scope>
    <source>
        <strain evidence="2 3">DSM 23288</strain>
    </source>
</reference>
<dbReference type="Proteomes" id="UP000585272">
    <property type="component" value="Unassembled WGS sequence"/>
</dbReference>
<sequence length="197" mass="19818">MSKHLRLLFVALAALATVAFSTSVAQASRGVSINRTSIGAGGRLTLNDGDTVCDVLLTLTTAASIAKVIDTRVGGVTGGTITNCNNLATSGQVLATAAAPIPVLFSSWDGVLPTGITEINVYANPAGFLLNTIIGSCLYGGRLIGIRFNVSGGNVTGATFNTNNLPGAAGNSIFCPASGNIRGTLTVLGTPPIITLV</sequence>
<dbReference type="EMBL" id="JACHNU010000001">
    <property type="protein sequence ID" value="MBB4661622.1"/>
    <property type="molecule type" value="Genomic_DNA"/>
</dbReference>
<name>A0A840IAH4_9ACTN</name>
<proteinExistence type="predicted"/>
<evidence type="ECO:0000313" key="3">
    <source>
        <dbReference type="Proteomes" id="UP000585272"/>
    </source>
</evidence>
<evidence type="ECO:0000313" key="2">
    <source>
        <dbReference type="EMBL" id="MBB4661622.1"/>
    </source>
</evidence>
<organism evidence="2 3">
    <name type="scientific">Conexibacter arvalis</name>
    <dbReference type="NCBI Taxonomy" id="912552"/>
    <lineage>
        <taxon>Bacteria</taxon>
        <taxon>Bacillati</taxon>
        <taxon>Actinomycetota</taxon>
        <taxon>Thermoleophilia</taxon>
        <taxon>Solirubrobacterales</taxon>
        <taxon>Conexibacteraceae</taxon>
        <taxon>Conexibacter</taxon>
    </lineage>
</organism>
<comment type="caution">
    <text evidence="2">The sequence shown here is derived from an EMBL/GenBank/DDBJ whole genome shotgun (WGS) entry which is preliminary data.</text>
</comment>
<feature type="signal peptide" evidence="1">
    <location>
        <begin position="1"/>
        <end position="27"/>
    </location>
</feature>